<dbReference type="AlphaFoldDB" id="A0A5C4U711"/>
<protein>
    <recommendedName>
        <fullName evidence="4">Secreted protein</fullName>
    </recommendedName>
</protein>
<evidence type="ECO:0000256" key="1">
    <source>
        <dbReference type="SAM" id="SignalP"/>
    </source>
</evidence>
<gene>
    <name evidence="2" type="ORF">FHE74_01005</name>
</gene>
<dbReference type="OrthoDB" id="4424756at2"/>
<name>A0A5C4U711_9CORY</name>
<evidence type="ECO:0000313" key="2">
    <source>
        <dbReference type="EMBL" id="TNM00554.1"/>
    </source>
</evidence>
<keyword evidence="1" id="KW-0732">Signal</keyword>
<organism evidence="2 3">
    <name type="scientific">Corynebacterium tapiri</name>
    <dbReference type="NCBI Taxonomy" id="1448266"/>
    <lineage>
        <taxon>Bacteria</taxon>
        <taxon>Bacillati</taxon>
        <taxon>Actinomycetota</taxon>
        <taxon>Actinomycetes</taxon>
        <taxon>Mycobacteriales</taxon>
        <taxon>Corynebacteriaceae</taxon>
        <taxon>Corynebacterium</taxon>
    </lineage>
</organism>
<proteinExistence type="predicted"/>
<comment type="caution">
    <text evidence="2">The sequence shown here is derived from an EMBL/GenBank/DDBJ whole genome shotgun (WGS) entry which is preliminary data.</text>
</comment>
<reference evidence="2 3" key="1">
    <citation type="submission" date="2019-06" db="EMBL/GenBank/DDBJ databases">
        <authorList>
            <person name="Li J."/>
        </authorList>
    </citation>
    <scope>NUCLEOTIDE SEQUENCE [LARGE SCALE GENOMIC DNA]</scope>
    <source>
        <strain evidence="2 3">LMG 28165</strain>
    </source>
</reference>
<keyword evidence="3" id="KW-1185">Reference proteome</keyword>
<dbReference type="Proteomes" id="UP000312032">
    <property type="component" value="Unassembled WGS sequence"/>
</dbReference>
<evidence type="ECO:0000313" key="3">
    <source>
        <dbReference type="Proteomes" id="UP000312032"/>
    </source>
</evidence>
<accession>A0A5C4U711</accession>
<feature type="chain" id="PRO_5022750490" description="Secreted protein" evidence="1">
    <location>
        <begin position="29"/>
        <end position="225"/>
    </location>
</feature>
<evidence type="ECO:0008006" key="4">
    <source>
        <dbReference type="Google" id="ProtNLM"/>
    </source>
</evidence>
<dbReference type="RefSeq" id="WP_139464552.1">
    <property type="nucleotide sequence ID" value="NZ_VDHJ01000001.1"/>
</dbReference>
<sequence>MNRPRFTRRLIVGAVALLSTAMAPAAQAAPVIPAGLSSQYVDELGRPTPELAAKVTAIANLPWMPPEISNALKSGLAFTTGQTKGEGAPLPQNGPHFQQFVWPTVSGGCIGGTGDSVASAIAVPGPASIPAPGAREDQTAFVFTALGTPSAAPNQGQMHVHWINLDTLKFGSTPLHNNGINPEGPATISGTADTGNGTVLAVTTGRINTKERACDFLPTGILFES</sequence>
<feature type="signal peptide" evidence="1">
    <location>
        <begin position="1"/>
        <end position="28"/>
    </location>
</feature>
<dbReference type="EMBL" id="VDHJ01000001">
    <property type="protein sequence ID" value="TNM00554.1"/>
    <property type="molecule type" value="Genomic_DNA"/>
</dbReference>